<evidence type="ECO:0000256" key="7">
    <source>
        <dbReference type="ARBA" id="ARBA00022989"/>
    </source>
</evidence>
<accession>A0A7Y9LLJ1</accession>
<feature type="transmembrane region" description="Helical" evidence="10">
    <location>
        <begin position="190"/>
        <end position="210"/>
    </location>
</feature>
<dbReference type="SUPFAM" id="SSF90123">
    <property type="entry name" value="ABC transporter transmembrane region"/>
    <property type="match status" value="1"/>
</dbReference>
<dbReference type="PANTHER" id="PTHR24221:SF402">
    <property type="entry name" value="IRON-SULFUR CLUSTERS TRANSPORTER ABCB7, MITOCHONDRIAL"/>
    <property type="match status" value="1"/>
</dbReference>
<dbReference type="FunFam" id="3.40.50.300:FF:000186">
    <property type="entry name" value="ATP-binding cassette sub-family B member 7, mitochondrial"/>
    <property type="match status" value="1"/>
</dbReference>
<dbReference type="CDD" id="cd03253">
    <property type="entry name" value="ABCC_ATM1_transporter"/>
    <property type="match status" value="1"/>
</dbReference>
<protein>
    <submittedName>
        <fullName evidence="13">ATP-binding cassette subfamily B protein</fullName>
    </submittedName>
</protein>
<dbReference type="GO" id="GO:0140359">
    <property type="term" value="F:ABC-type transporter activity"/>
    <property type="evidence" value="ECO:0007669"/>
    <property type="project" value="InterPro"/>
</dbReference>
<dbReference type="SMART" id="SM00382">
    <property type="entry name" value="AAA"/>
    <property type="match status" value="1"/>
</dbReference>
<keyword evidence="5" id="KW-0547">Nucleotide-binding</keyword>
<dbReference type="PANTHER" id="PTHR24221">
    <property type="entry name" value="ATP-BINDING CASSETTE SUB-FAMILY B"/>
    <property type="match status" value="1"/>
</dbReference>
<feature type="transmembrane region" description="Helical" evidence="10">
    <location>
        <begin position="161"/>
        <end position="184"/>
    </location>
</feature>
<proteinExistence type="predicted"/>
<dbReference type="InterPro" id="IPR039421">
    <property type="entry name" value="Type_1_exporter"/>
</dbReference>
<dbReference type="CDD" id="cd18582">
    <property type="entry name" value="ABC_6TM_ATM1_ABCB7"/>
    <property type="match status" value="1"/>
</dbReference>
<dbReference type="Pfam" id="PF00664">
    <property type="entry name" value="ABC_membrane"/>
    <property type="match status" value="1"/>
</dbReference>
<dbReference type="GO" id="GO:0005886">
    <property type="term" value="C:plasma membrane"/>
    <property type="evidence" value="ECO:0007669"/>
    <property type="project" value="UniProtKB-SubCell"/>
</dbReference>
<evidence type="ECO:0000256" key="5">
    <source>
        <dbReference type="ARBA" id="ARBA00022741"/>
    </source>
</evidence>
<dbReference type="SUPFAM" id="SSF52540">
    <property type="entry name" value="P-loop containing nucleoside triphosphate hydrolases"/>
    <property type="match status" value="1"/>
</dbReference>
<feature type="transmembrane region" description="Helical" evidence="10">
    <location>
        <begin position="272"/>
        <end position="294"/>
    </location>
</feature>
<feature type="region of interest" description="Disordered" evidence="9">
    <location>
        <begin position="1"/>
        <end position="23"/>
    </location>
</feature>
<dbReference type="Pfam" id="PF00005">
    <property type="entry name" value="ABC_tran"/>
    <property type="match status" value="1"/>
</dbReference>
<dbReference type="InterPro" id="IPR036640">
    <property type="entry name" value="ABC1_TM_sf"/>
</dbReference>
<comment type="subcellular location">
    <subcellularLocation>
        <location evidence="1">Cell membrane</location>
        <topology evidence="1">Multi-pass membrane protein</topology>
    </subcellularLocation>
</comment>
<evidence type="ECO:0000313" key="14">
    <source>
        <dbReference type="Proteomes" id="UP000542125"/>
    </source>
</evidence>
<reference evidence="13 14" key="1">
    <citation type="submission" date="2020-07" db="EMBL/GenBank/DDBJ databases">
        <title>Genomic Encyclopedia of Type Strains, Phase IV (KMG-V): Genome sequencing to study the core and pangenomes of soil and plant-associated prokaryotes.</title>
        <authorList>
            <person name="Whitman W."/>
        </authorList>
    </citation>
    <scope>NUCLEOTIDE SEQUENCE [LARGE SCALE GENOMIC DNA]</scope>
    <source>
        <strain evidence="13 14">SAS40</strain>
    </source>
</reference>
<dbReference type="Gene3D" id="3.40.50.300">
    <property type="entry name" value="P-loop containing nucleotide triphosphate hydrolases"/>
    <property type="match status" value="1"/>
</dbReference>
<dbReference type="PROSITE" id="PS50893">
    <property type="entry name" value="ABC_TRANSPORTER_2"/>
    <property type="match status" value="1"/>
</dbReference>
<dbReference type="InterPro" id="IPR003439">
    <property type="entry name" value="ABC_transporter-like_ATP-bd"/>
</dbReference>
<keyword evidence="8 10" id="KW-0472">Membrane</keyword>
<feature type="transmembrane region" description="Helical" evidence="10">
    <location>
        <begin position="48"/>
        <end position="69"/>
    </location>
</feature>
<dbReference type="PROSITE" id="PS00211">
    <property type="entry name" value="ABC_TRANSPORTER_1"/>
    <property type="match status" value="1"/>
</dbReference>
<evidence type="ECO:0000256" key="6">
    <source>
        <dbReference type="ARBA" id="ARBA00022840"/>
    </source>
</evidence>
<feature type="domain" description="ABC transporter" evidence="11">
    <location>
        <begin position="368"/>
        <end position="602"/>
    </location>
</feature>
<dbReference type="GO" id="GO:0006879">
    <property type="term" value="P:intracellular iron ion homeostasis"/>
    <property type="evidence" value="ECO:0007669"/>
    <property type="project" value="TreeGrafter"/>
</dbReference>
<evidence type="ECO:0000256" key="1">
    <source>
        <dbReference type="ARBA" id="ARBA00004651"/>
    </source>
</evidence>
<evidence type="ECO:0000256" key="2">
    <source>
        <dbReference type="ARBA" id="ARBA00022448"/>
    </source>
</evidence>
<evidence type="ECO:0000256" key="10">
    <source>
        <dbReference type="SAM" id="Phobius"/>
    </source>
</evidence>
<keyword evidence="2" id="KW-0813">Transport</keyword>
<evidence type="ECO:0000259" key="11">
    <source>
        <dbReference type="PROSITE" id="PS50893"/>
    </source>
</evidence>
<organism evidence="13 14">
    <name type="scientific">Pigmentiphaga litoralis</name>
    <dbReference type="NCBI Taxonomy" id="516702"/>
    <lineage>
        <taxon>Bacteria</taxon>
        <taxon>Pseudomonadati</taxon>
        <taxon>Pseudomonadota</taxon>
        <taxon>Betaproteobacteria</taxon>
        <taxon>Burkholderiales</taxon>
        <taxon>Alcaligenaceae</taxon>
        <taxon>Pigmentiphaga</taxon>
    </lineage>
</organism>
<dbReference type="InterPro" id="IPR017871">
    <property type="entry name" value="ABC_transporter-like_CS"/>
</dbReference>
<feature type="domain" description="ABC transmembrane type-1" evidence="12">
    <location>
        <begin position="49"/>
        <end position="334"/>
    </location>
</feature>
<dbReference type="InterPro" id="IPR011527">
    <property type="entry name" value="ABC1_TM_dom"/>
</dbReference>
<dbReference type="GO" id="GO:0005524">
    <property type="term" value="F:ATP binding"/>
    <property type="evidence" value="ECO:0007669"/>
    <property type="project" value="UniProtKB-KW"/>
</dbReference>
<evidence type="ECO:0000256" key="3">
    <source>
        <dbReference type="ARBA" id="ARBA00022475"/>
    </source>
</evidence>
<name>A0A7Y9LLJ1_9BURK</name>
<evidence type="ECO:0000256" key="8">
    <source>
        <dbReference type="ARBA" id="ARBA00023136"/>
    </source>
</evidence>
<evidence type="ECO:0000259" key="12">
    <source>
        <dbReference type="PROSITE" id="PS50929"/>
    </source>
</evidence>
<dbReference type="InterPro" id="IPR003593">
    <property type="entry name" value="AAA+_ATPase"/>
</dbReference>
<keyword evidence="14" id="KW-1185">Reference proteome</keyword>
<evidence type="ECO:0000256" key="4">
    <source>
        <dbReference type="ARBA" id="ARBA00022692"/>
    </source>
</evidence>
<sequence length="622" mass="68269">MTSPATKTDRAAETPPVAPARPKGGLATLRTLAPYLWPKDAPSLRVRIVVAVLLLIAAKVANIYIPMFYKAAVDALGAKDAALIVVPLGAILAYGGARVLTLMFSELRDAVFSKVAQHSIRAVGLKVFRHLHALSLRFHLARQTGGLTRSIERGTKGIETLLSYMLFNVLPTLFEIALVTIILWRMFDGWFALATLVTVTLYIAYTLLVTEWRTKFRKQMNETDSEANTKAVDSLLNYETVKYFGNEAHEARRYDGALQSYERAAVKSQTSLSLLNVGQAAIISVGLTVIMYMAARGIAAGRLTIGDFVLVNTYLLQLYQPLNFFGFVYREIKQSLIDMDRMFELMAVDYEVADKPGAPALAVTGATLEFRDVHFGYDPRREILKGVSFTVMAGKTTAVVGSSGAGKSTLSRLLFRFYDVDSGAILIDGQDIRDVTQGSLRGAIGIVPQDTVLFNDTILYNIAYGRPGASVEEVENAARLAHIHDFILAMPDGYKTVVGERGLKLSGGEKQRVAIARTILKQPAILLFDEATSALDTHTEREIQNNLREVSRGRTTLTIAHRLSTIIDSDEIIVLDAGTVIERGRHHELLAAGGRYATMWRRQQEAAYAAPKRELEGASPGA</sequence>
<gene>
    <name evidence="13" type="ORF">FHW18_000404</name>
</gene>
<feature type="transmembrane region" description="Helical" evidence="10">
    <location>
        <begin position="81"/>
        <end position="104"/>
    </location>
</feature>
<evidence type="ECO:0000313" key="13">
    <source>
        <dbReference type="EMBL" id="NYE81133.1"/>
    </source>
</evidence>
<dbReference type="AlphaFoldDB" id="A0A7Y9LLJ1"/>
<dbReference type="PROSITE" id="PS50929">
    <property type="entry name" value="ABC_TM1F"/>
    <property type="match status" value="1"/>
</dbReference>
<dbReference type="GO" id="GO:0016887">
    <property type="term" value="F:ATP hydrolysis activity"/>
    <property type="evidence" value="ECO:0007669"/>
    <property type="project" value="InterPro"/>
</dbReference>
<dbReference type="InterPro" id="IPR027417">
    <property type="entry name" value="P-loop_NTPase"/>
</dbReference>
<keyword evidence="6 13" id="KW-0067">ATP-binding</keyword>
<dbReference type="EMBL" id="JACBYR010000001">
    <property type="protein sequence ID" value="NYE81133.1"/>
    <property type="molecule type" value="Genomic_DNA"/>
</dbReference>
<keyword evidence="4 10" id="KW-0812">Transmembrane</keyword>
<dbReference type="Gene3D" id="1.20.1560.10">
    <property type="entry name" value="ABC transporter type 1, transmembrane domain"/>
    <property type="match status" value="1"/>
</dbReference>
<comment type="caution">
    <text evidence="13">The sequence shown here is derived from an EMBL/GenBank/DDBJ whole genome shotgun (WGS) entry which is preliminary data.</text>
</comment>
<keyword evidence="3" id="KW-1003">Cell membrane</keyword>
<keyword evidence="7 10" id="KW-1133">Transmembrane helix</keyword>
<dbReference type="Proteomes" id="UP000542125">
    <property type="component" value="Unassembled WGS sequence"/>
</dbReference>
<evidence type="ECO:0000256" key="9">
    <source>
        <dbReference type="SAM" id="MobiDB-lite"/>
    </source>
</evidence>